<organism evidence="1 2">
    <name type="scientific">Natronincola peptidivorans</name>
    <dbReference type="NCBI Taxonomy" id="426128"/>
    <lineage>
        <taxon>Bacteria</taxon>
        <taxon>Bacillati</taxon>
        <taxon>Bacillota</taxon>
        <taxon>Clostridia</taxon>
        <taxon>Peptostreptococcales</taxon>
        <taxon>Natronincolaceae</taxon>
        <taxon>Natronincola</taxon>
    </lineage>
</organism>
<name>A0A1I0EQG0_9FIRM</name>
<dbReference type="OrthoDB" id="368187at2"/>
<keyword evidence="2" id="KW-1185">Reference proteome</keyword>
<dbReference type="AlphaFoldDB" id="A0A1I0EQG0"/>
<dbReference type="EMBL" id="FOHU01000011">
    <property type="protein sequence ID" value="SET47025.1"/>
    <property type="molecule type" value="Genomic_DNA"/>
</dbReference>
<dbReference type="STRING" id="426128.SAMN05660297_02508"/>
<sequence>MKFYEALNIDLEKKEIISFVGAGGKTTALFKLAKELKEAEKRVLITTTTAIYTPTEDKYDLLVLTDKDNDTRFSTPKEYPSICVLGKTISKENKILGIDDWKILELSKGNIYDYILIEADGSRRKPIKAPAVYEPVIPSNTTKLIGVIGLDAYNREIGEEWVHRPQLFCQLTEGKIGGKIDINKILKLILDDNGLYKNLPQGCQKYLLLNKGDDSFRKNLAMKIFQALKKNQFPFGGMIVAAMIQEENYIKWSDAV</sequence>
<dbReference type="RefSeq" id="WP_090444554.1">
    <property type="nucleotide sequence ID" value="NZ_FOHU01000011.1"/>
</dbReference>
<proteinExistence type="predicted"/>
<evidence type="ECO:0000313" key="1">
    <source>
        <dbReference type="EMBL" id="SET47025.1"/>
    </source>
</evidence>
<dbReference type="NCBIfam" id="TIGR03172">
    <property type="entry name" value="selenium cofactor biosynthesis protein YqeC"/>
    <property type="match status" value="1"/>
</dbReference>
<dbReference type="Proteomes" id="UP000199568">
    <property type="component" value="Unassembled WGS sequence"/>
</dbReference>
<dbReference type="Pfam" id="PF19842">
    <property type="entry name" value="YqeC"/>
    <property type="match status" value="1"/>
</dbReference>
<accession>A0A1I0EQG0</accession>
<evidence type="ECO:0000313" key="2">
    <source>
        <dbReference type="Proteomes" id="UP000199568"/>
    </source>
</evidence>
<dbReference type="InterPro" id="IPR017587">
    <property type="entry name" value="YqeC"/>
</dbReference>
<protein>
    <submittedName>
        <fullName evidence="1">Probable selenium-dependent hydroxylase accessory protein YqeC</fullName>
    </submittedName>
</protein>
<reference evidence="1 2" key="1">
    <citation type="submission" date="2016-10" db="EMBL/GenBank/DDBJ databases">
        <authorList>
            <person name="de Groot N.N."/>
        </authorList>
    </citation>
    <scope>NUCLEOTIDE SEQUENCE [LARGE SCALE GENOMIC DNA]</scope>
    <source>
        <strain evidence="1 2">DSM 18979</strain>
    </source>
</reference>
<gene>
    <name evidence="1" type="ORF">SAMN05660297_02508</name>
</gene>